<reference evidence="1 2" key="1">
    <citation type="submission" date="2020-08" db="EMBL/GenBank/DDBJ databases">
        <title>A Genomic Blueprint of the Chicken Gut Microbiome.</title>
        <authorList>
            <person name="Gilroy R."/>
            <person name="Ravi A."/>
            <person name="Getino M."/>
            <person name="Pursley I."/>
            <person name="Horton D.L."/>
            <person name="Alikhan N.-F."/>
            <person name="Baker D."/>
            <person name="Gharbi K."/>
            <person name="Hall N."/>
            <person name="Watson M."/>
            <person name="Adriaenssens E.M."/>
            <person name="Foster-Nyarko E."/>
            <person name="Jarju S."/>
            <person name="Secka A."/>
            <person name="Antonio M."/>
            <person name="Oren A."/>
            <person name="Chaudhuri R."/>
            <person name="La Ragione R.M."/>
            <person name="Hildebrand F."/>
            <person name="Pallen M.J."/>
        </authorList>
    </citation>
    <scope>NUCLEOTIDE SEQUENCE [LARGE SCALE GENOMIC DNA]</scope>
    <source>
        <strain evidence="1 2">Sa2YVA2</strain>
    </source>
</reference>
<organism evidence="1 2">
    <name type="scientific">Sporosarcina quadrami</name>
    <dbReference type="NCBI Taxonomy" id="2762234"/>
    <lineage>
        <taxon>Bacteria</taxon>
        <taxon>Bacillati</taxon>
        <taxon>Bacillota</taxon>
        <taxon>Bacilli</taxon>
        <taxon>Bacillales</taxon>
        <taxon>Caryophanaceae</taxon>
        <taxon>Sporosarcina</taxon>
    </lineage>
</organism>
<evidence type="ECO:0000313" key="1">
    <source>
        <dbReference type="EMBL" id="MBD7986245.1"/>
    </source>
</evidence>
<proteinExistence type="predicted"/>
<accession>A0ABR8UE00</accession>
<sequence>MNKGWFKTHRELYDKPIWTGATPEQKVVLSTVLKMANFEAKEWEWKGKTYSVQPGQFITSLKSLKEECGKGATIQKVRTALNRLEKYGFLTSESTNQNRLITIVNWHVYQQNGSLQTGEQTTKEQTDNKQITTTKNYKKEKNIRNSSFFQKLQATEFQLDLTKGEAW</sequence>
<protein>
    <recommendedName>
        <fullName evidence="3">DNA replication protein DnaD</fullName>
    </recommendedName>
</protein>
<evidence type="ECO:0000313" key="2">
    <source>
        <dbReference type="Proteomes" id="UP000626786"/>
    </source>
</evidence>
<name>A0ABR8UE00_9BACL</name>
<dbReference type="RefSeq" id="WP_191696071.1">
    <property type="nucleotide sequence ID" value="NZ_JACSQN010000026.1"/>
</dbReference>
<dbReference type="EMBL" id="JACSQN010000026">
    <property type="protein sequence ID" value="MBD7986245.1"/>
    <property type="molecule type" value="Genomic_DNA"/>
</dbReference>
<keyword evidence="2" id="KW-1185">Reference proteome</keyword>
<gene>
    <name evidence="1" type="ORF">H9649_16870</name>
</gene>
<comment type="caution">
    <text evidence="1">The sequence shown here is derived from an EMBL/GenBank/DDBJ whole genome shotgun (WGS) entry which is preliminary data.</text>
</comment>
<dbReference type="Proteomes" id="UP000626786">
    <property type="component" value="Unassembled WGS sequence"/>
</dbReference>
<evidence type="ECO:0008006" key="3">
    <source>
        <dbReference type="Google" id="ProtNLM"/>
    </source>
</evidence>